<reference evidence="2 3" key="1">
    <citation type="journal article" date="2023" name="Arcadia Sci">
        <title>De novo assembly of a long-read Amblyomma americanum tick genome.</title>
        <authorList>
            <person name="Chou S."/>
            <person name="Poskanzer K.E."/>
            <person name="Rollins M."/>
            <person name="Thuy-Boun P.S."/>
        </authorList>
    </citation>
    <scope>NUCLEOTIDE SEQUENCE [LARGE SCALE GENOMIC DNA]</scope>
    <source>
        <strain evidence="2">F_SG_1</strain>
        <tissue evidence="2">Salivary glands</tissue>
    </source>
</reference>
<gene>
    <name evidence="2" type="ORF">V5799_025946</name>
    <name evidence="1" type="ORF">V5799_027502</name>
</gene>
<accession>A0AAQ4DJZ7</accession>
<dbReference type="EMBL" id="JARKHS020029793">
    <property type="protein sequence ID" value="KAK8762787.1"/>
    <property type="molecule type" value="Genomic_DNA"/>
</dbReference>
<organism evidence="2 3">
    <name type="scientific">Amblyomma americanum</name>
    <name type="common">Lone star tick</name>
    <dbReference type="NCBI Taxonomy" id="6943"/>
    <lineage>
        <taxon>Eukaryota</taxon>
        <taxon>Metazoa</taxon>
        <taxon>Ecdysozoa</taxon>
        <taxon>Arthropoda</taxon>
        <taxon>Chelicerata</taxon>
        <taxon>Arachnida</taxon>
        <taxon>Acari</taxon>
        <taxon>Parasitiformes</taxon>
        <taxon>Ixodida</taxon>
        <taxon>Ixodoidea</taxon>
        <taxon>Ixodidae</taxon>
        <taxon>Amblyomminae</taxon>
        <taxon>Amblyomma</taxon>
    </lineage>
</organism>
<evidence type="ECO:0000313" key="2">
    <source>
        <dbReference type="EMBL" id="KAK8762787.1"/>
    </source>
</evidence>
<dbReference type="AlphaFoldDB" id="A0AAQ4DJZ7"/>
<protein>
    <submittedName>
        <fullName evidence="2">Uncharacterized protein</fullName>
    </submittedName>
</protein>
<reference evidence="2" key="2">
    <citation type="submission" date="2023-03" db="EMBL/GenBank/DDBJ databases">
        <authorList>
            <person name="Thuy-Boun P."/>
        </authorList>
    </citation>
    <scope>NUCLEOTIDE SEQUENCE</scope>
    <source>
        <strain evidence="2">F_SG_1</strain>
        <tissue evidence="2">Salivary glands</tissue>
    </source>
</reference>
<sequence>MHHLTSSSQKKRKNSRTYYKIWSTLQLELSPLGQCPVTHLLCYYHLACCASEKTRKTLRTCCRLPSGSLTSVLP</sequence>
<dbReference type="Proteomes" id="UP001321473">
    <property type="component" value="Unassembled WGS sequence"/>
</dbReference>
<comment type="caution">
    <text evidence="2">The sequence shown here is derived from an EMBL/GenBank/DDBJ whole genome shotgun (WGS) entry which is preliminary data.</text>
</comment>
<dbReference type="EMBL" id="JARKHS020031411">
    <property type="protein sequence ID" value="KAK8761230.1"/>
    <property type="molecule type" value="Genomic_DNA"/>
</dbReference>
<proteinExistence type="predicted"/>
<keyword evidence="3" id="KW-1185">Reference proteome</keyword>
<evidence type="ECO:0000313" key="1">
    <source>
        <dbReference type="EMBL" id="KAK8761230.1"/>
    </source>
</evidence>
<name>A0AAQ4DJZ7_AMBAM</name>
<evidence type="ECO:0000313" key="3">
    <source>
        <dbReference type="Proteomes" id="UP001321473"/>
    </source>
</evidence>
<reference evidence="2" key="3">
    <citation type="submission" date="2024-02" db="EMBL/GenBank/DDBJ databases">
        <authorList>
            <person name="Mcdaniel E.A."/>
            <person name="Celebi F.M."/>
            <person name="Reiter T."/>
            <person name="Weiss E.C."/>
            <person name="Chou S."/>
        </authorList>
    </citation>
    <scope>NUCLEOTIDE SEQUENCE</scope>
    <source>
        <strain evidence="2">F_SG_1</strain>
        <tissue evidence="2">Salivary glands</tissue>
    </source>
</reference>